<dbReference type="SUPFAM" id="SSF48576">
    <property type="entry name" value="Terpenoid synthases"/>
    <property type="match status" value="1"/>
</dbReference>
<evidence type="ECO:0000313" key="2">
    <source>
        <dbReference type="Proteomes" id="UP000256900"/>
    </source>
</evidence>
<organism evidence="1 2">
    <name type="scientific">Methylovirgula ligni</name>
    <dbReference type="NCBI Taxonomy" id="569860"/>
    <lineage>
        <taxon>Bacteria</taxon>
        <taxon>Pseudomonadati</taxon>
        <taxon>Pseudomonadota</taxon>
        <taxon>Alphaproteobacteria</taxon>
        <taxon>Hyphomicrobiales</taxon>
        <taxon>Beijerinckiaceae</taxon>
        <taxon>Methylovirgula</taxon>
    </lineage>
</organism>
<evidence type="ECO:0000313" key="1">
    <source>
        <dbReference type="EMBL" id="REF86149.1"/>
    </source>
</evidence>
<protein>
    <submittedName>
        <fullName evidence="1">Phytoene synthase</fullName>
    </submittedName>
</protein>
<comment type="caution">
    <text evidence="1">The sequence shown here is derived from an EMBL/GenBank/DDBJ whole genome shotgun (WGS) entry which is preliminary data.</text>
</comment>
<dbReference type="OrthoDB" id="9814909at2"/>
<dbReference type="InterPro" id="IPR008949">
    <property type="entry name" value="Isoprenoid_synthase_dom_sf"/>
</dbReference>
<name>A0A3D9Z4S3_9HYPH</name>
<dbReference type="AlphaFoldDB" id="A0A3D9Z4S3"/>
<dbReference type="Pfam" id="PF00494">
    <property type="entry name" value="SQS_PSY"/>
    <property type="match status" value="1"/>
</dbReference>
<dbReference type="EMBL" id="QUMO01000003">
    <property type="protein sequence ID" value="REF86149.1"/>
    <property type="molecule type" value="Genomic_DNA"/>
</dbReference>
<dbReference type="InterPro" id="IPR002060">
    <property type="entry name" value="Squ/phyt_synthse"/>
</dbReference>
<keyword evidence="2" id="KW-1185">Reference proteome</keyword>
<dbReference type="Proteomes" id="UP000256900">
    <property type="component" value="Unassembled WGS sequence"/>
</dbReference>
<reference evidence="1 2" key="1">
    <citation type="submission" date="2018-08" db="EMBL/GenBank/DDBJ databases">
        <title>Genomic Encyclopedia of Type Strains, Phase IV (KMG-IV): sequencing the most valuable type-strain genomes for metagenomic binning, comparative biology and taxonomic classification.</title>
        <authorList>
            <person name="Goeker M."/>
        </authorList>
    </citation>
    <scope>NUCLEOTIDE SEQUENCE [LARGE SCALE GENOMIC DNA]</scope>
    <source>
        <strain evidence="1 2">BW863</strain>
    </source>
</reference>
<accession>A0A3D9Z4S3</accession>
<proteinExistence type="predicted"/>
<dbReference type="RefSeq" id="WP_115836717.1">
    <property type="nucleotide sequence ID" value="NZ_CP025086.1"/>
</dbReference>
<sequence length="271" mass="29652">MDHAADYAFCDQLLRREDKDRWLACLFLPAALRPHVVALYAFSHEIASVRQRVSESLLGEIRFQYWRDILTGERGADEAPIASALLDTVERFGLPGQKLISLIDARLFDLYDEPMPSVAALEAYAKATAGSLFQLAATILDPQAEAAGAAAHAGLAYAITGLLRGLPWQVAAGQTYVPRELYPASDLRADGPALDAALTRLRALARQNLAALAAEPVTCAGQAAPAFLPAALCELYLRQMEKPGYDPLTTLVEVPQWRRQWRLWRAAGRIG</sequence>
<dbReference type="Gene3D" id="1.10.600.10">
    <property type="entry name" value="Farnesyl Diphosphate Synthase"/>
    <property type="match status" value="1"/>
</dbReference>
<gene>
    <name evidence="1" type="ORF">DES32_2194</name>
</gene>